<dbReference type="InterPro" id="IPR012302">
    <property type="entry name" value="Malic_NAD-bd"/>
</dbReference>
<reference evidence="4 5" key="1">
    <citation type="submission" date="2017-06" db="EMBL/GenBank/DDBJ databases">
        <authorList>
            <person name="Kim H.J."/>
            <person name="Triplett B.A."/>
        </authorList>
    </citation>
    <scope>NUCLEOTIDE SEQUENCE [LARGE SCALE GENOMIC DNA]</scope>
    <source>
        <strain evidence="4 5">DSM 44272</strain>
    </source>
</reference>
<dbReference type="Pfam" id="PF00390">
    <property type="entry name" value="malic"/>
    <property type="match status" value="1"/>
</dbReference>
<dbReference type="PANTHER" id="PTHR43237:SF4">
    <property type="entry name" value="NADP-DEPENDENT MALIC ENZYME"/>
    <property type="match status" value="1"/>
</dbReference>
<dbReference type="InterPro" id="IPR002912">
    <property type="entry name" value="ACT_dom"/>
</dbReference>
<feature type="domain" description="ACT" evidence="3">
    <location>
        <begin position="35"/>
        <end position="111"/>
    </location>
</feature>
<dbReference type="SUPFAM" id="SSF53223">
    <property type="entry name" value="Aminoacid dehydrogenase-like, N-terminal domain"/>
    <property type="match status" value="1"/>
</dbReference>
<keyword evidence="5" id="KW-1185">Reference proteome</keyword>
<dbReference type="OrthoDB" id="9805787at2"/>
<dbReference type="GO" id="GO:0051287">
    <property type="term" value="F:NAD binding"/>
    <property type="evidence" value="ECO:0007669"/>
    <property type="project" value="InterPro"/>
</dbReference>
<dbReference type="GO" id="GO:0016616">
    <property type="term" value="F:oxidoreductase activity, acting on the CH-OH group of donors, NAD or NADP as acceptor"/>
    <property type="evidence" value="ECO:0007669"/>
    <property type="project" value="InterPro"/>
</dbReference>
<evidence type="ECO:0000313" key="5">
    <source>
        <dbReference type="Proteomes" id="UP000198403"/>
    </source>
</evidence>
<gene>
    <name evidence="4" type="ORF">SAMN06272737_108162</name>
</gene>
<evidence type="ECO:0000256" key="1">
    <source>
        <dbReference type="ARBA" id="ARBA00023002"/>
    </source>
</evidence>
<proteinExistence type="predicted"/>
<dbReference type="SMART" id="SM00919">
    <property type="entry name" value="Malic_M"/>
    <property type="match status" value="1"/>
</dbReference>
<dbReference type="InterPro" id="IPR046346">
    <property type="entry name" value="Aminoacid_DH-like_N_sf"/>
</dbReference>
<evidence type="ECO:0000259" key="3">
    <source>
        <dbReference type="PROSITE" id="PS51671"/>
    </source>
</evidence>
<evidence type="ECO:0000313" key="4">
    <source>
        <dbReference type="EMBL" id="SNR47512.1"/>
    </source>
</evidence>
<dbReference type="Proteomes" id="UP000198403">
    <property type="component" value="Unassembled WGS sequence"/>
</dbReference>
<name>A0A238WLU4_9ACTN</name>
<dbReference type="InterPro" id="IPR051674">
    <property type="entry name" value="Malate_Decarboxylase"/>
</dbReference>
<dbReference type="EMBL" id="FZNO01000008">
    <property type="protein sequence ID" value="SNR47512.1"/>
    <property type="molecule type" value="Genomic_DNA"/>
</dbReference>
<dbReference type="GO" id="GO:0004470">
    <property type="term" value="F:malic enzyme activity"/>
    <property type="evidence" value="ECO:0007669"/>
    <property type="project" value="InterPro"/>
</dbReference>
<organism evidence="4 5">
    <name type="scientific">Blastococcus mobilis</name>
    <dbReference type="NCBI Taxonomy" id="1938746"/>
    <lineage>
        <taxon>Bacteria</taxon>
        <taxon>Bacillati</taxon>
        <taxon>Actinomycetota</taxon>
        <taxon>Actinomycetes</taxon>
        <taxon>Geodermatophilales</taxon>
        <taxon>Geodermatophilaceae</taxon>
        <taxon>Blastococcus</taxon>
    </lineage>
</organism>
<keyword evidence="1" id="KW-0560">Oxidoreductase</keyword>
<dbReference type="SUPFAM" id="SSF51735">
    <property type="entry name" value="NAD(P)-binding Rossmann-fold domains"/>
    <property type="match status" value="1"/>
</dbReference>
<dbReference type="PROSITE" id="PS51671">
    <property type="entry name" value="ACT"/>
    <property type="match status" value="1"/>
</dbReference>
<dbReference type="RefSeq" id="WP_089336319.1">
    <property type="nucleotide sequence ID" value="NZ_FZNO01000008.1"/>
</dbReference>
<dbReference type="Gene3D" id="3.40.50.720">
    <property type="entry name" value="NAD(P)-binding Rossmann-like Domain"/>
    <property type="match status" value="1"/>
</dbReference>
<dbReference type="Pfam" id="PF03949">
    <property type="entry name" value="Malic_M"/>
    <property type="match status" value="1"/>
</dbReference>
<dbReference type="InterPro" id="IPR037062">
    <property type="entry name" value="Malic_N_dom_sf"/>
</dbReference>
<feature type="region of interest" description="Disordered" evidence="2">
    <location>
        <begin position="1"/>
        <end position="24"/>
    </location>
</feature>
<protein>
    <submittedName>
        <fullName evidence="4">Malate dehydrogenase (Oxaloacetate-decarboxylating)</fullName>
    </submittedName>
</protein>
<dbReference type="AlphaFoldDB" id="A0A238WLU4"/>
<sequence length="500" mass="52070">MSTDIAPSAGADDTALGEPAAVPRGPVTSASYSITVRLTSDGDPASIGRIATAVGEAGGAVTAIDVVDSRSDGLTVDVTCSAADASHSEEMVEALRNVPGVTVRKVSDRTFLLHLGGKLEVASKVPLKTRDDLSMAYTPGVARVCLALADHPEDVRRLTIKGNTVAVVTDGSAVLGLGDIGPGAAMPVMEGKAALFKRFADIDAWPICLDTQDVDEIVRTVELIAPGFGGINLEDIAAPRCFEIEARLRERLDIPVFHDDQHGTAIVALAALKNALRVVDKQLTDVKIVVAGGGAAGTAIVHLLLKAGAGQVLVWDREGILSPDDDRLPPAKLELARRTNPSCVRGELPDALEGADVFIGVSAGNVLAVEDLERMNEHAVVFPMANPTPEVDPVRARQHATIVASGRSDLPNQINNVLAFPGVFRGLLDARATEISDGMLLAAADALARVVRDDQLNANYIIPSVFDPEVASAVAAAVADQARHEPGATAEVTGIESTPA</sequence>
<dbReference type="SMART" id="SM01274">
    <property type="entry name" value="malic"/>
    <property type="match status" value="1"/>
</dbReference>
<accession>A0A238WLU4</accession>
<dbReference type="InterPro" id="IPR036291">
    <property type="entry name" value="NAD(P)-bd_dom_sf"/>
</dbReference>
<evidence type="ECO:0000256" key="2">
    <source>
        <dbReference type="SAM" id="MobiDB-lite"/>
    </source>
</evidence>
<dbReference type="Gene3D" id="3.40.50.10380">
    <property type="entry name" value="Malic enzyme, N-terminal domain"/>
    <property type="match status" value="1"/>
</dbReference>
<dbReference type="InterPro" id="IPR012301">
    <property type="entry name" value="Malic_N_dom"/>
</dbReference>
<dbReference type="FunFam" id="3.40.50.10380:FF:000003">
    <property type="entry name" value="NADP-dependent malic enzyme"/>
    <property type="match status" value="1"/>
</dbReference>
<dbReference type="PANTHER" id="PTHR43237">
    <property type="entry name" value="NADP-DEPENDENT MALIC ENZYME"/>
    <property type="match status" value="1"/>
</dbReference>